<dbReference type="CDD" id="cd00060">
    <property type="entry name" value="FHA"/>
    <property type="match status" value="1"/>
</dbReference>
<accession>M5TUN6</accession>
<keyword evidence="2" id="KW-0812">Transmembrane</keyword>
<feature type="compositionally biased region" description="Basic and acidic residues" evidence="1">
    <location>
        <begin position="339"/>
        <end position="370"/>
    </location>
</feature>
<keyword evidence="2" id="KW-0472">Membrane</keyword>
<dbReference type="PANTHER" id="PTHR23308">
    <property type="entry name" value="NUCLEAR INHIBITOR OF PROTEIN PHOSPHATASE-1"/>
    <property type="match status" value="1"/>
</dbReference>
<dbReference type="SMART" id="SM00240">
    <property type="entry name" value="FHA"/>
    <property type="match status" value="1"/>
</dbReference>
<keyword evidence="2" id="KW-1133">Transmembrane helix</keyword>
<comment type="caution">
    <text evidence="4">The sequence shown here is derived from an EMBL/GenBank/DDBJ whole genome shotgun (WGS) entry which is preliminary data.</text>
</comment>
<dbReference type="InterPro" id="IPR008984">
    <property type="entry name" value="SMAD_FHA_dom_sf"/>
</dbReference>
<feature type="domain" description="FHA" evidence="3">
    <location>
        <begin position="93"/>
        <end position="166"/>
    </location>
</feature>
<dbReference type="PATRIC" id="fig|1263870.3.peg.6191"/>
<evidence type="ECO:0000313" key="5">
    <source>
        <dbReference type="Proteomes" id="UP000011885"/>
    </source>
</evidence>
<evidence type="ECO:0000256" key="1">
    <source>
        <dbReference type="SAM" id="MobiDB-lite"/>
    </source>
</evidence>
<feature type="compositionally biased region" description="Polar residues" evidence="1">
    <location>
        <begin position="322"/>
        <end position="335"/>
    </location>
</feature>
<feature type="region of interest" description="Disordered" evidence="1">
    <location>
        <begin position="310"/>
        <end position="374"/>
    </location>
</feature>
<feature type="transmembrane region" description="Helical" evidence="2">
    <location>
        <begin position="387"/>
        <end position="406"/>
    </location>
</feature>
<sequence>MASRAIVAAKATKIGTLRRLANPPLFRYNPSLSASQPRTPFMRKRAALYLTEPVVSPDEQFFRCQHQHPTKPDLILSTGSRAGLLAPIHPGFYLIGRDKNCQIRPKTRSVSRVHCLLYFGVDIPQPLDDPDGELLRPNAQAAATQGRFHVIDLNSTSGTKLDGERLPPRCWTEVTNGTELRCGKMAWNVVIEPIEKVAAAAEPAAAQATASAAATAPATPRRMPAPVTAAPPEGSEKMLTGNAWQGADVAAFLAAHDDADREARYENIRAKSKMKSDESGLLDEDDNTDDGSQFLNSAASGLSLATTETVTEVPLSDAPTLSEASNAPTSPTTPIKSPAEQKAEAARAKREARNKKASEKRAARRAESAKRSAALDGENPLLEKIKLVLAVALTIVVLGFGVYQFIQFRSGPPARVVDGID</sequence>
<organism evidence="4 5">
    <name type="scientific">Rhodopirellula sallentina SM41</name>
    <dbReference type="NCBI Taxonomy" id="1263870"/>
    <lineage>
        <taxon>Bacteria</taxon>
        <taxon>Pseudomonadati</taxon>
        <taxon>Planctomycetota</taxon>
        <taxon>Planctomycetia</taxon>
        <taxon>Pirellulales</taxon>
        <taxon>Pirellulaceae</taxon>
        <taxon>Rhodopirellula</taxon>
    </lineage>
</organism>
<evidence type="ECO:0000256" key="2">
    <source>
        <dbReference type="SAM" id="Phobius"/>
    </source>
</evidence>
<evidence type="ECO:0000259" key="3">
    <source>
        <dbReference type="PROSITE" id="PS50006"/>
    </source>
</evidence>
<reference evidence="4 5" key="1">
    <citation type="journal article" date="2013" name="Mar. Genomics">
        <title>Expression of sulfatases in Rhodopirellula baltica and the diversity of sulfatases in the genus Rhodopirellula.</title>
        <authorList>
            <person name="Wegner C.E."/>
            <person name="Richter-Heitmann T."/>
            <person name="Klindworth A."/>
            <person name="Klockow C."/>
            <person name="Richter M."/>
            <person name="Achstetter T."/>
            <person name="Glockner F.O."/>
            <person name="Harder J."/>
        </authorList>
    </citation>
    <scope>NUCLEOTIDE SEQUENCE [LARGE SCALE GENOMIC DNA]</scope>
    <source>
        <strain evidence="4 5">SM41</strain>
    </source>
</reference>
<dbReference type="EMBL" id="ANOH01000407">
    <property type="protein sequence ID" value="EMI52749.1"/>
    <property type="molecule type" value="Genomic_DNA"/>
</dbReference>
<dbReference type="Proteomes" id="UP000011885">
    <property type="component" value="Unassembled WGS sequence"/>
</dbReference>
<dbReference type="InterPro" id="IPR050923">
    <property type="entry name" value="Cell_Proc_Reg/RNA_Proc"/>
</dbReference>
<evidence type="ECO:0000313" key="4">
    <source>
        <dbReference type="EMBL" id="EMI52749.1"/>
    </source>
</evidence>
<feature type="compositionally biased region" description="Low complexity" evidence="1">
    <location>
        <begin position="211"/>
        <end position="232"/>
    </location>
</feature>
<keyword evidence="5" id="KW-1185">Reference proteome</keyword>
<dbReference type="Gene3D" id="2.60.200.20">
    <property type="match status" value="1"/>
</dbReference>
<feature type="region of interest" description="Disordered" evidence="1">
    <location>
        <begin position="270"/>
        <end position="295"/>
    </location>
</feature>
<dbReference type="SUPFAM" id="SSF49879">
    <property type="entry name" value="SMAD/FHA domain"/>
    <property type="match status" value="1"/>
</dbReference>
<dbReference type="AlphaFoldDB" id="M5TUN6"/>
<name>M5TUN6_9BACT</name>
<feature type="compositionally biased region" description="Acidic residues" evidence="1">
    <location>
        <begin position="280"/>
        <end position="289"/>
    </location>
</feature>
<feature type="region of interest" description="Disordered" evidence="1">
    <location>
        <begin position="211"/>
        <end position="234"/>
    </location>
</feature>
<proteinExistence type="predicted"/>
<protein>
    <submittedName>
        <fullName evidence="4">Forkhead-associated protein</fullName>
    </submittedName>
</protein>
<dbReference type="Pfam" id="PF00498">
    <property type="entry name" value="FHA"/>
    <property type="match status" value="1"/>
</dbReference>
<dbReference type="InterPro" id="IPR000253">
    <property type="entry name" value="FHA_dom"/>
</dbReference>
<dbReference type="PROSITE" id="PS50006">
    <property type="entry name" value="FHA_DOMAIN"/>
    <property type="match status" value="1"/>
</dbReference>
<gene>
    <name evidence="4" type="ORF">RSSM_05840</name>
</gene>